<evidence type="ECO:0000313" key="1">
    <source>
        <dbReference type="EMBL" id="KAK2949676.1"/>
    </source>
</evidence>
<dbReference type="EMBL" id="JARBJD010000152">
    <property type="protein sequence ID" value="KAK2949676.1"/>
    <property type="molecule type" value="Genomic_DNA"/>
</dbReference>
<accession>A0ABQ9XHA0</accession>
<name>A0ABQ9XHA0_9EUKA</name>
<reference evidence="1 2" key="1">
    <citation type="journal article" date="2022" name="bioRxiv">
        <title>Genomics of Preaxostyla Flagellates Illuminates Evolutionary Transitions and the Path Towards Mitochondrial Loss.</title>
        <authorList>
            <person name="Novak L.V.F."/>
            <person name="Treitli S.C."/>
            <person name="Pyrih J."/>
            <person name="Halakuc P."/>
            <person name="Pipaliya S.V."/>
            <person name="Vacek V."/>
            <person name="Brzon O."/>
            <person name="Soukal P."/>
            <person name="Eme L."/>
            <person name="Dacks J.B."/>
            <person name="Karnkowska A."/>
            <person name="Elias M."/>
            <person name="Hampl V."/>
        </authorList>
    </citation>
    <scope>NUCLEOTIDE SEQUENCE [LARGE SCALE GENOMIC DNA]</scope>
    <source>
        <strain evidence="1">NAU3</strain>
        <tissue evidence="1">Gut</tissue>
    </source>
</reference>
<dbReference type="Proteomes" id="UP001281761">
    <property type="component" value="Unassembled WGS sequence"/>
</dbReference>
<comment type="caution">
    <text evidence="1">The sequence shown here is derived from an EMBL/GenBank/DDBJ whole genome shotgun (WGS) entry which is preliminary data.</text>
</comment>
<sequence>MKIPLLPQLLSTAKHPYLTIIPLLSDGSRCVLHHICPEDHIVRIDAKSRHTTRNCRTNFTGQDRTQSKPFADILSMMLQFASFSTQTFNCILDLPVVITFSSCFEFFEDHNLVYNFVRAMTVIKDQDRPNIESGIKERRRETLRRLSDEGVLDILERLAMLHIPGQYRHSNAREAQLFIISIGGNICF</sequence>
<evidence type="ECO:0000313" key="2">
    <source>
        <dbReference type="Proteomes" id="UP001281761"/>
    </source>
</evidence>
<keyword evidence="2" id="KW-1185">Reference proteome</keyword>
<organism evidence="1 2">
    <name type="scientific">Blattamonas nauphoetae</name>
    <dbReference type="NCBI Taxonomy" id="2049346"/>
    <lineage>
        <taxon>Eukaryota</taxon>
        <taxon>Metamonada</taxon>
        <taxon>Preaxostyla</taxon>
        <taxon>Oxymonadida</taxon>
        <taxon>Blattamonas</taxon>
    </lineage>
</organism>
<gene>
    <name evidence="1" type="ORF">BLNAU_15427</name>
</gene>
<proteinExistence type="predicted"/>
<protein>
    <submittedName>
        <fullName evidence="1">Uncharacterized protein</fullName>
    </submittedName>
</protein>